<reference evidence="2" key="1">
    <citation type="submission" date="2019-11" db="EMBL/GenBank/DDBJ databases">
        <authorList>
            <person name="Li J."/>
        </authorList>
    </citation>
    <scope>NUCLEOTIDE SEQUENCE</scope>
    <source>
        <strain evidence="2">B6B</strain>
    </source>
</reference>
<protein>
    <submittedName>
        <fullName evidence="2">DUF624 domain-containing protein</fullName>
    </submittedName>
</protein>
<feature type="transmembrane region" description="Helical" evidence="1">
    <location>
        <begin position="174"/>
        <end position="193"/>
    </location>
</feature>
<organism evidence="2 3">
    <name type="scientific">Aquibacillus halophilus</name>
    <dbReference type="NCBI Taxonomy" id="930132"/>
    <lineage>
        <taxon>Bacteria</taxon>
        <taxon>Bacillati</taxon>
        <taxon>Bacillota</taxon>
        <taxon>Bacilli</taxon>
        <taxon>Bacillales</taxon>
        <taxon>Bacillaceae</taxon>
        <taxon>Aquibacillus</taxon>
    </lineage>
</organism>
<dbReference type="AlphaFoldDB" id="A0A6A8DIH6"/>
<keyword evidence="1" id="KW-0472">Membrane</keyword>
<evidence type="ECO:0000313" key="2">
    <source>
        <dbReference type="EMBL" id="MRH43599.1"/>
    </source>
</evidence>
<keyword evidence="1" id="KW-0812">Transmembrane</keyword>
<name>A0A6A8DIH6_9BACI</name>
<gene>
    <name evidence="2" type="ORF">GH741_13000</name>
</gene>
<comment type="caution">
    <text evidence="2">The sequence shown here is derived from an EMBL/GenBank/DDBJ whole genome shotgun (WGS) entry which is preliminary data.</text>
</comment>
<sequence>MKVTDNIFYKASEWITRFAFLNILWLIFSLAGLVVFSFFPSTMAMFSVLRKWIMGDRDIPIFRTFWKYFKTEFISSNLMGVIILLISFTVYLNLKYIDHTSSNELQFFHVPIYVVMISLILTILYLFPTYTHYKLNFLNYFKRAFIIMFTNPVANLLMIVSLFISYSIMSVIPVIFLVFGGSITAYIIMRFCYNTFQKV</sequence>
<accession>A0A6A8DIH6</accession>
<feature type="transmembrane region" description="Helical" evidence="1">
    <location>
        <begin position="145"/>
        <end position="168"/>
    </location>
</feature>
<feature type="transmembrane region" description="Helical" evidence="1">
    <location>
        <begin position="112"/>
        <end position="133"/>
    </location>
</feature>
<evidence type="ECO:0000256" key="1">
    <source>
        <dbReference type="SAM" id="Phobius"/>
    </source>
</evidence>
<dbReference type="RefSeq" id="WP_153737221.1">
    <property type="nucleotide sequence ID" value="NZ_WJNG01000010.1"/>
</dbReference>
<dbReference type="Pfam" id="PF04854">
    <property type="entry name" value="DUF624"/>
    <property type="match status" value="1"/>
</dbReference>
<keyword evidence="1" id="KW-1133">Transmembrane helix</keyword>
<keyword evidence="3" id="KW-1185">Reference proteome</keyword>
<evidence type="ECO:0000313" key="3">
    <source>
        <dbReference type="Proteomes" id="UP000799092"/>
    </source>
</evidence>
<proteinExistence type="predicted"/>
<dbReference type="OrthoDB" id="2182676at2"/>
<dbReference type="Proteomes" id="UP000799092">
    <property type="component" value="Unassembled WGS sequence"/>
</dbReference>
<dbReference type="EMBL" id="WJNG01000010">
    <property type="protein sequence ID" value="MRH43599.1"/>
    <property type="molecule type" value="Genomic_DNA"/>
</dbReference>
<feature type="transmembrane region" description="Helical" evidence="1">
    <location>
        <begin position="73"/>
        <end position="92"/>
    </location>
</feature>
<dbReference type="InterPro" id="IPR006938">
    <property type="entry name" value="DUF624"/>
</dbReference>
<feature type="transmembrane region" description="Helical" evidence="1">
    <location>
        <begin position="23"/>
        <end position="49"/>
    </location>
</feature>